<evidence type="ECO:0000256" key="1">
    <source>
        <dbReference type="ARBA" id="ARBA00022723"/>
    </source>
</evidence>
<evidence type="ECO:0000313" key="8">
    <source>
        <dbReference type="Proteomes" id="UP000242474"/>
    </source>
</evidence>
<proteinExistence type="predicted"/>
<sequence length="624" mass="67432">MTSKQRQNSTGKAKATGDTLPARSSLGLYRCSGDGVEQSSEAGEASEFRGVDKPRNETEVSKETEKPKKCDEPRKENKRSGRRQSTDTMRTMRSLDRQYGRRRRLNSEQLTQVATTEGNTAVARRGDTRGLFAPLCQAATETAVAEGSAAAGPTQLTRQLVAMAGRLAGQSGGVRARASMPLINGVRRAPQRTRSQAATRPARDELSGALTMKAVEIRGGRIVLDDPSSSEDSDACYASAAGVTQRPSIGSSVCSAIGDDALRRRWYTRRCLGIRQPFSSVHRLAKAEHDSSEPFSLLNDMRRVVHEARVRVLMDTGPGAITSLIEDADSGVAADVLLCTDAIVVCAPDSKSLQPLRAMEFGDGLAVRFGEATQTALIYADECNMELAFPQGGAREWVERVVQARTRYATTMQDLRLDEEDYVDRPPLPLLLRGRCSISGTLPTAGSVSAAGEPRRLRNAAQGGVYWVPDAETSVCMVCRTTAFSMMVRRHHCRACGLVICYRCSAVDAARRRLCLRCSTLYRPAVTIGSASVSGSLAPRSKPSVMSLRSRAAEYLPSVRGSSVHTAEGHPATAAPDMSFATDTPTVTAPDPDAQSVPVGRRKPDRHARRPISTLFGVQDTQEL</sequence>
<dbReference type="PANTHER" id="PTHR39490:SF8">
    <property type="entry name" value="ZINC FINGER FYVE DOMAIN-CONTAINING PROTEIN 21"/>
    <property type="match status" value="1"/>
</dbReference>
<dbReference type="InterPro" id="IPR000306">
    <property type="entry name" value="Znf_FYVE"/>
</dbReference>
<accession>A0A2G5BDP0</accession>
<protein>
    <recommendedName>
        <fullName evidence="6">FYVE-type domain-containing protein</fullName>
    </recommendedName>
</protein>
<dbReference type="EMBL" id="KZ303496">
    <property type="protein sequence ID" value="PIA17134.1"/>
    <property type="molecule type" value="Genomic_DNA"/>
</dbReference>
<dbReference type="Pfam" id="PF01363">
    <property type="entry name" value="FYVE"/>
    <property type="match status" value="1"/>
</dbReference>
<feature type="compositionally biased region" description="Low complexity" evidence="5">
    <location>
        <begin position="581"/>
        <end position="594"/>
    </location>
</feature>
<gene>
    <name evidence="7" type="ORF">COEREDRAFT_7897</name>
</gene>
<feature type="region of interest" description="Disordered" evidence="5">
    <location>
        <begin position="559"/>
        <end position="624"/>
    </location>
</feature>
<keyword evidence="3" id="KW-0862">Zinc</keyword>
<reference evidence="7 8" key="1">
    <citation type="journal article" date="2015" name="Genome Biol. Evol.">
        <title>Phylogenomic analyses indicate that early fungi evolved digesting cell walls of algal ancestors of land plants.</title>
        <authorList>
            <person name="Chang Y."/>
            <person name="Wang S."/>
            <person name="Sekimoto S."/>
            <person name="Aerts A.L."/>
            <person name="Choi C."/>
            <person name="Clum A."/>
            <person name="LaButti K.M."/>
            <person name="Lindquist E.A."/>
            <person name="Yee Ngan C."/>
            <person name="Ohm R.A."/>
            <person name="Salamov A.A."/>
            <person name="Grigoriev I.V."/>
            <person name="Spatafora J.W."/>
            <person name="Berbee M.L."/>
        </authorList>
    </citation>
    <scope>NUCLEOTIDE SEQUENCE [LARGE SCALE GENOMIC DNA]</scope>
    <source>
        <strain evidence="7 8">NRRL 1564</strain>
    </source>
</reference>
<organism evidence="7 8">
    <name type="scientific">Coemansia reversa (strain ATCC 12441 / NRRL 1564)</name>
    <dbReference type="NCBI Taxonomy" id="763665"/>
    <lineage>
        <taxon>Eukaryota</taxon>
        <taxon>Fungi</taxon>
        <taxon>Fungi incertae sedis</taxon>
        <taxon>Zoopagomycota</taxon>
        <taxon>Kickxellomycotina</taxon>
        <taxon>Kickxellomycetes</taxon>
        <taxon>Kickxellales</taxon>
        <taxon>Kickxellaceae</taxon>
        <taxon>Coemansia</taxon>
    </lineage>
</organism>
<dbReference type="SMART" id="SM00064">
    <property type="entry name" value="FYVE"/>
    <property type="match status" value="1"/>
</dbReference>
<evidence type="ECO:0000259" key="6">
    <source>
        <dbReference type="PROSITE" id="PS50178"/>
    </source>
</evidence>
<dbReference type="InterPro" id="IPR011011">
    <property type="entry name" value="Znf_FYVE_PHD"/>
</dbReference>
<dbReference type="PROSITE" id="PS50178">
    <property type="entry name" value="ZF_FYVE"/>
    <property type="match status" value="1"/>
</dbReference>
<evidence type="ECO:0000256" key="2">
    <source>
        <dbReference type="ARBA" id="ARBA00022771"/>
    </source>
</evidence>
<evidence type="ECO:0000313" key="7">
    <source>
        <dbReference type="EMBL" id="PIA17134.1"/>
    </source>
</evidence>
<name>A0A2G5BDP0_COERN</name>
<dbReference type="OrthoDB" id="660555at2759"/>
<dbReference type="SUPFAM" id="SSF57903">
    <property type="entry name" value="FYVE/PHD zinc finger"/>
    <property type="match status" value="1"/>
</dbReference>
<dbReference type="Gene3D" id="3.30.40.10">
    <property type="entry name" value="Zinc/RING finger domain, C3HC4 (zinc finger)"/>
    <property type="match status" value="1"/>
</dbReference>
<feature type="domain" description="FYVE-type" evidence="6">
    <location>
        <begin position="470"/>
        <end position="523"/>
    </location>
</feature>
<dbReference type="PANTHER" id="PTHR39490">
    <property type="entry name" value="ARRESTIN DOMAIN-CONTAINING PROTEIN D"/>
    <property type="match status" value="1"/>
</dbReference>
<keyword evidence="8" id="KW-1185">Reference proteome</keyword>
<feature type="compositionally biased region" description="Basic and acidic residues" evidence="5">
    <location>
        <begin position="46"/>
        <end position="79"/>
    </location>
</feature>
<evidence type="ECO:0000256" key="5">
    <source>
        <dbReference type="SAM" id="MobiDB-lite"/>
    </source>
</evidence>
<keyword evidence="2 4" id="KW-0863">Zinc-finger</keyword>
<evidence type="ECO:0000256" key="4">
    <source>
        <dbReference type="PROSITE-ProRule" id="PRU00091"/>
    </source>
</evidence>
<feature type="compositionally biased region" description="Basic residues" evidence="5">
    <location>
        <begin position="600"/>
        <end position="610"/>
    </location>
</feature>
<dbReference type="InterPro" id="IPR017455">
    <property type="entry name" value="Znf_FYVE-rel"/>
</dbReference>
<dbReference type="GO" id="GO:0008270">
    <property type="term" value="F:zinc ion binding"/>
    <property type="evidence" value="ECO:0007669"/>
    <property type="project" value="UniProtKB-KW"/>
</dbReference>
<feature type="region of interest" description="Disordered" evidence="5">
    <location>
        <begin position="1"/>
        <end position="102"/>
    </location>
</feature>
<dbReference type="Proteomes" id="UP000242474">
    <property type="component" value="Unassembled WGS sequence"/>
</dbReference>
<keyword evidence="1" id="KW-0479">Metal-binding</keyword>
<evidence type="ECO:0000256" key="3">
    <source>
        <dbReference type="ARBA" id="ARBA00022833"/>
    </source>
</evidence>
<dbReference type="InterPro" id="IPR052113">
    <property type="entry name" value="FYVE-type_Zinc_Finger"/>
</dbReference>
<feature type="compositionally biased region" description="Polar residues" evidence="5">
    <location>
        <begin position="1"/>
        <end position="11"/>
    </location>
</feature>
<dbReference type="AlphaFoldDB" id="A0A2G5BDP0"/>
<dbReference type="InterPro" id="IPR013083">
    <property type="entry name" value="Znf_RING/FYVE/PHD"/>
</dbReference>